<keyword evidence="4" id="KW-1185">Reference proteome</keyword>
<dbReference type="EMBL" id="JALJOR010000001">
    <property type="protein sequence ID" value="KAK9829196.1"/>
    <property type="molecule type" value="Genomic_DNA"/>
</dbReference>
<dbReference type="SUPFAM" id="SSF53300">
    <property type="entry name" value="vWA-like"/>
    <property type="match status" value="1"/>
</dbReference>
<protein>
    <submittedName>
        <fullName evidence="3">Uncharacterized protein</fullName>
    </submittedName>
</protein>
<evidence type="ECO:0000259" key="2">
    <source>
        <dbReference type="Pfam" id="PF25043"/>
    </source>
</evidence>
<proteinExistence type="predicted"/>
<dbReference type="InterPro" id="IPR036465">
    <property type="entry name" value="vWFA_dom_sf"/>
</dbReference>
<dbReference type="AlphaFoldDB" id="A0AAW1R630"/>
<feature type="domain" description="DUF2828" evidence="1">
    <location>
        <begin position="292"/>
        <end position="674"/>
    </location>
</feature>
<dbReference type="InterPro" id="IPR056690">
    <property type="entry name" value="DUF7788"/>
</dbReference>
<gene>
    <name evidence="3" type="ORF">WJX72_004438</name>
</gene>
<evidence type="ECO:0000313" key="3">
    <source>
        <dbReference type="EMBL" id="KAK9829196.1"/>
    </source>
</evidence>
<comment type="caution">
    <text evidence="3">The sequence shown here is derived from an EMBL/GenBank/DDBJ whole genome shotgun (WGS) entry which is preliminary data.</text>
</comment>
<sequence>MTAQGDLQLLEAALQQIDAVQQGGLELLEVLASREPAGQVASQVASIAAATAGTLQSLGSNSARLQQLLPELNSQAPTSALPAAEAQIAKKPEVVQRKVDESLVQDGKPTAASSLAAGTAGLAGAPQHLQLPSKRLRTAQERQKDAEVLVQIAAKVAQITCLDIHAADSEGARLDARSAEDASEVRLLCPGVLRAVVALAGPGQPEALRVVLYSPDSDINSKGAWSISERLIFRRITALATLDATRTFPELATSKGESKKQPPVAQAAAVQEPMQSTLRTLLQGMQAGQANVVEGADKALVQDLLQKAWQEDALDALQLVAQLRDVRRGKADIKSFHHCAMWLLENHPLTLLANLEEIVKVGYWKDLLLLLDRSCMGEEEWAGREQAAAHRMANKGANHWPRKHAKKARLAAWRERLNAPGLTKAAKAKLREEQAAGFAQRQVQQIEEAMRLRREKRLANSERARQRLTSGPKYRFLHMTVAAMFASQLQKELAAFKAGKKHTTLAGKWAPTPTGSHDRLTLISTAVAQLLYPASEHQRPGEADSAFAQRIREQYHREYLAPLRQHIAVPEVYMSAGKWDVLPYERVPSVCMKNNKKNFEYHDKQRFEEFLGQVRAGEKKIASGALKPHDLVHEVMEHVGCSWGMSRTASAAALETVELQWRSYVDKLKAGGCLSSAMAVCDVSGSMSGQPMEVAIALSLLVSEVTAPPFNQLICTFSASPELHHVKGSSLAEKVADVAGMSWSMNTNFDAVFELLLACALAVKLPPEDMVKTLFVFSDMEFDDATQQHSNRYTYTLGGQMPYRAPKQTNHEAVKSRFKAAGYDLPRIVYWNLTSRERLTHDTTPSVPVTVTEEGTALVSGFSGQLLRIFMDSGMTDYKELTPMSVMLSAIKKAHRYDNWVVM</sequence>
<reference evidence="3 4" key="1">
    <citation type="journal article" date="2024" name="Nat. Commun.">
        <title>Phylogenomics reveals the evolutionary origins of lichenization in chlorophyte algae.</title>
        <authorList>
            <person name="Puginier C."/>
            <person name="Libourel C."/>
            <person name="Otte J."/>
            <person name="Skaloud P."/>
            <person name="Haon M."/>
            <person name="Grisel S."/>
            <person name="Petersen M."/>
            <person name="Berrin J.G."/>
            <person name="Delaux P.M."/>
            <person name="Dal Grande F."/>
            <person name="Keller J."/>
        </authorList>
    </citation>
    <scope>NUCLEOTIDE SEQUENCE [LARGE SCALE GENOMIC DNA]</scope>
    <source>
        <strain evidence="3 4">SAG 2043</strain>
    </source>
</reference>
<evidence type="ECO:0000259" key="1">
    <source>
        <dbReference type="Pfam" id="PF11443"/>
    </source>
</evidence>
<dbReference type="InterPro" id="IPR011205">
    <property type="entry name" value="UCP015417_vWA"/>
</dbReference>
<evidence type="ECO:0000313" key="4">
    <source>
        <dbReference type="Proteomes" id="UP001489004"/>
    </source>
</evidence>
<dbReference type="Pfam" id="PF25043">
    <property type="entry name" value="DUF7788"/>
    <property type="match status" value="1"/>
</dbReference>
<dbReference type="InterPro" id="IPR058580">
    <property type="entry name" value="DUF2828"/>
</dbReference>
<organism evidence="3 4">
    <name type="scientific">[Myrmecia] bisecta</name>
    <dbReference type="NCBI Taxonomy" id="41462"/>
    <lineage>
        <taxon>Eukaryota</taxon>
        <taxon>Viridiplantae</taxon>
        <taxon>Chlorophyta</taxon>
        <taxon>core chlorophytes</taxon>
        <taxon>Trebouxiophyceae</taxon>
        <taxon>Trebouxiales</taxon>
        <taxon>Trebouxiaceae</taxon>
        <taxon>Myrmecia</taxon>
    </lineage>
</organism>
<feature type="domain" description="DUF7788" evidence="2">
    <location>
        <begin position="676"/>
        <end position="881"/>
    </location>
</feature>
<accession>A0AAW1R630</accession>
<dbReference type="Pfam" id="PF11443">
    <property type="entry name" value="DUF2828"/>
    <property type="match status" value="1"/>
</dbReference>
<dbReference type="PANTHER" id="PTHR31373">
    <property type="entry name" value="OS06G0652100 PROTEIN"/>
    <property type="match status" value="1"/>
</dbReference>
<name>A0AAW1R630_9CHLO</name>
<dbReference type="PANTHER" id="PTHR31373:SF27">
    <property type="entry name" value="TROVE DOMAIN-CONTAINING PROTEIN"/>
    <property type="match status" value="1"/>
</dbReference>
<dbReference type="Proteomes" id="UP001489004">
    <property type="component" value="Unassembled WGS sequence"/>
</dbReference>